<dbReference type="RefSeq" id="WP_275634699.1">
    <property type="nucleotide sequence ID" value="NZ_JARGYD010000011.1"/>
</dbReference>
<keyword evidence="1" id="KW-0812">Transmembrane</keyword>
<feature type="transmembrane region" description="Helical" evidence="1">
    <location>
        <begin position="125"/>
        <end position="144"/>
    </location>
</feature>
<protein>
    <submittedName>
        <fullName evidence="3">Tripartite tricarboxylate transporter TctB family protein</fullName>
    </submittedName>
</protein>
<dbReference type="Proteomes" id="UP001595632">
    <property type="component" value="Unassembled WGS sequence"/>
</dbReference>
<accession>A0ABV7GUM0</accession>
<feature type="transmembrane region" description="Helical" evidence="1">
    <location>
        <begin position="39"/>
        <end position="61"/>
    </location>
</feature>
<comment type="caution">
    <text evidence="3">The sequence shown here is derived from an EMBL/GenBank/DDBJ whole genome shotgun (WGS) entry which is preliminary data.</text>
</comment>
<gene>
    <name evidence="3" type="ORF">ACFOGP_16440</name>
</gene>
<organism evidence="3 4">
    <name type="scientific">Psychromarinibacter halotolerans</name>
    <dbReference type="NCBI Taxonomy" id="1775175"/>
    <lineage>
        <taxon>Bacteria</taxon>
        <taxon>Pseudomonadati</taxon>
        <taxon>Pseudomonadota</taxon>
        <taxon>Alphaproteobacteria</taxon>
        <taxon>Rhodobacterales</taxon>
        <taxon>Paracoccaceae</taxon>
        <taxon>Psychromarinibacter</taxon>
    </lineage>
</organism>
<evidence type="ECO:0000313" key="3">
    <source>
        <dbReference type="EMBL" id="MFC3144313.1"/>
    </source>
</evidence>
<reference evidence="4" key="1">
    <citation type="journal article" date="2019" name="Int. J. Syst. Evol. Microbiol.">
        <title>The Global Catalogue of Microorganisms (GCM) 10K type strain sequencing project: providing services to taxonomists for standard genome sequencing and annotation.</title>
        <authorList>
            <consortium name="The Broad Institute Genomics Platform"/>
            <consortium name="The Broad Institute Genome Sequencing Center for Infectious Disease"/>
            <person name="Wu L."/>
            <person name="Ma J."/>
        </authorList>
    </citation>
    <scope>NUCLEOTIDE SEQUENCE [LARGE SCALE GENOMIC DNA]</scope>
    <source>
        <strain evidence="4">KCTC 52366</strain>
    </source>
</reference>
<dbReference type="EMBL" id="JBHRTB010000010">
    <property type="protein sequence ID" value="MFC3144313.1"/>
    <property type="molecule type" value="Genomic_DNA"/>
</dbReference>
<keyword evidence="1" id="KW-0472">Membrane</keyword>
<proteinExistence type="predicted"/>
<keyword evidence="1" id="KW-1133">Transmembrane helix</keyword>
<evidence type="ECO:0000256" key="1">
    <source>
        <dbReference type="SAM" id="Phobius"/>
    </source>
</evidence>
<feature type="transmembrane region" description="Helical" evidence="1">
    <location>
        <begin position="7"/>
        <end position="24"/>
    </location>
</feature>
<feature type="domain" description="DUF1468" evidence="2">
    <location>
        <begin position="7"/>
        <end position="149"/>
    </location>
</feature>
<keyword evidence="4" id="KW-1185">Reference proteome</keyword>
<evidence type="ECO:0000313" key="4">
    <source>
        <dbReference type="Proteomes" id="UP001595632"/>
    </source>
</evidence>
<evidence type="ECO:0000259" key="2">
    <source>
        <dbReference type="Pfam" id="PF07331"/>
    </source>
</evidence>
<feature type="transmembrane region" description="Helical" evidence="1">
    <location>
        <begin position="73"/>
        <end position="95"/>
    </location>
</feature>
<sequence length="149" mass="15994">MNRADLIGGLMIMGFSLLLIFWIIPTQTASGNYFGLSPVVFPIILSAGFGLCGLGLTLQALRRLKAEGFGKELPVSASNIFFFLLIIGLVLGSVILMDFFGLIYGAPVMIAGLMLILGERSWLTILLTSTVPVAAVYLVVTYVLRAPLP</sequence>
<dbReference type="InterPro" id="IPR009936">
    <property type="entry name" value="DUF1468"/>
</dbReference>
<dbReference type="Pfam" id="PF07331">
    <property type="entry name" value="TctB"/>
    <property type="match status" value="1"/>
</dbReference>
<feature type="transmembrane region" description="Helical" evidence="1">
    <location>
        <begin position="101"/>
        <end position="118"/>
    </location>
</feature>
<name>A0ABV7GUM0_9RHOB</name>